<evidence type="ECO:0000256" key="1">
    <source>
        <dbReference type="SAM" id="MobiDB-lite"/>
    </source>
</evidence>
<feature type="region of interest" description="Disordered" evidence="1">
    <location>
        <begin position="254"/>
        <end position="278"/>
    </location>
</feature>
<dbReference type="PANTHER" id="PTHR33240:SF15">
    <property type="entry name" value="GAG-PRO-LIKE PROTEIN"/>
    <property type="match status" value="1"/>
</dbReference>
<dbReference type="InterPro" id="IPR021109">
    <property type="entry name" value="Peptidase_aspartic_dom_sf"/>
</dbReference>
<sequence>MASHLRDFVHEARKAGRVQVVLTGANMTPLGKREPAPAIVFDDRDMKHGVHGRDEPMVISVVAVEYKIEHILIDQGSSANILYWSTVQKMQLPRGWLHECSRNLYGFAGECIPIRGTVELETCFGEQSGVRIIPVLYTVVDALASYNIIIGRPTLNSLKVRARLPVISINALELDLDPRCQHEHEGAHPAEELKEVQLGPQPGHVTKVGSTLGPEDENLLVSFLRENHDVFAWSADDMSGINLDYMCHRLSVESGPKPVTQKKRKQGEEKRKAAKEETRKLISARFVRQVQYPT</sequence>
<feature type="non-terminal residue" evidence="2">
    <location>
        <position position="1"/>
    </location>
</feature>
<proteinExistence type="predicted"/>
<dbReference type="AlphaFoldDB" id="A0A371FW43"/>
<gene>
    <name evidence="2" type="ORF">CR513_36707</name>
</gene>
<dbReference type="PANTHER" id="PTHR33240">
    <property type="entry name" value="OS08G0508500 PROTEIN"/>
    <property type="match status" value="1"/>
</dbReference>
<name>A0A371FW43_MUCPR</name>
<dbReference type="CDD" id="cd00303">
    <property type="entry name" value="retropepsin_like"/>
    <property type="match status" value="1"/>
</dbReference>
<protein>
    <submittedName>
        <fullName evidence="2">Uncharacterized protein</fullName>
    </submittedName>
</protein>
<keyword evidence="3" id="KW-1185">Reference proteome</keyword>
<dbReference type="Proteomes" id="UP000257109">
    <property type="component" value="Unassembled WGS sequence"/>
</dbReference>
<feature type="compositionally biased region" description="Basic and acidic residues" evidence="1">
    <location>
        <begin position="266"/>
        <end position="278"/>
    </location>
</feature>
<dbReference type="OrthoDB" id="2919534at2759"/>
<evidence type="ECO:0000313" key="3">
    <source>
        <dbReference type="Proteomes" id="UP000257109"/>
    </source>
</evidence>
<comment type="caution">
    <text evidence="2">The sequence shown here is derived from an EMBL/GenBank/DDBJ whole genome shotgun (WGS) entry which is preliminary data.</text>
</comment>
<evidence type="ECO:0000313" key="2">
    <source>
        <dbReference type="EMBL" id="RDX82492.1"/>
    </source>
</evidence>
<dbReference type="EMBL" id="QJKJ01007627">
    <property type="protein sequence ID" value="RDX82492.1"/>
    <property type="molecule type" value="Genomic_DNA"/>
</dbReference>
<accession>A0A371FW43</accession>
<reference evidence="2" key="1">
    <citation type="submission" date="2018-05" db="EMBL/GenBank/DDBJ databases">
        <title>Draft genome of Mucuna pruriens seed.</title>
        <authorList>
            <person name="Nnadi N.E."/>
            <person name="Vos R."/>
            <person name="Hasami M.H."/>
            <person name="Devisetty U.K."/>
            <person name="Aguiy J.C."/>
        </authorList>
    </citation>
    <scope>NUCLEOTIDE SEQUENCE [LARGE SCALE GENOMIC DNA]</scope>
    <source>
        <strain evidence="2">JCA_2017</strain>
    </source>
</reference>
<dbReference type="Gene3D" id="2.40.70.10">
    <property type="entry name" value="Acid Proteases"/>
    <property type="match status" value="1"/>
</dbReference>
<organism evidence="2 3">
    <name type="scientific">Mucuna pruriens</name>
    <name type="common">Velvet bean</name>
    <name type="synonym">Dolichos pruriens</name>
    <dbReference type="NCBI Taxonomy" id="157652"/>
    <lineage>
        <taxon>Eukaryota</taxon>
        <taxon>Viridiplantae</taxon>
        <taxon>Streptophyta</taxon>
        <taxon>Embryophyta</taxon>
        <taxon>Tracheophyta</taxon>
        <taxon>Spermatophyta</taxon>
        <taxon>Magnoliopsida</taxon>
        <taxon>eudicotyledons</taxon>
        <taxon>Gunneridae</taxon>
        <taxon>Pentapetalae</taxon>
        <taxon>rosids</taxon>
        <taxon>fabids</taxon>
        <taxon>Fabales</taxon>
        <taxon>Fabaceae</taxon>
        <taxon>Papilionoideae</taxon>
        <taxon>50 kb inversion clade</taxon>
        <taxon>NPAAA clade</taxon>
        <taxon>indigoferoid/millettioid clade</taxon>
        <taxon>Phaseoleae</taxon>
        <taxon>Mucuna</taxon>
    </lineage>
</organism>